<name>A0A6J7SBH1_9ZZZZ</name>
<dbReference type="InterPro" id="IPR001296">
    <property type="entry name" value="Glyco_trans_1"/>
</dbReference>
<reference evidence="3" key="1">
    <citation type="submission" date="2020-05" db="EMBL/GenBank/DDBJ databases">
        <authorList>
            <person name="Chiriac C."/>
            <person name="Salcher M."/>
            <person name="Ghai R."/>
            <person name="Kavagutti S V."/>
        </authorList>
    </citation>
    <scope>NUCLEOTIDE SEQUENCE</scope>
</reference>
<organism evidence="3">
    <name type="scientific">freshwater metagenome</name>
    <dbReference type="NCBI Taxonomy" id="449393"/>
    <lineage>
        <taxon>unclassified sequences</taxon>
        <taxon>metagenomes</taxon>
        <taxon>ecological metagenomes</taxon>
    </lineage>
</organism>
<evidence type="ECO:0000313" key="3">
    <source>
        <dbReference type="EMBL" id="CAB5038449.1"/>
    </source>
</evidence>
<dbReference type="PANTHER" id="PTHR45947:SF3">
    <property type="entry name" value="SULFOQUINOVOSYL TRANSFERASE SQD2"/>
    <property type="match status" value="1"/>
</dbReference>
<dbReference type="Pfam" id="PF13439">
    <property type="entry name" value="Glyco_transf_4"/>
    <property type="match status" value="1"/>
</dbReference>
<gene>
    <name evidence="3" type="ORF">UFOPK4150_02015</name>
</gene>
<dbReference type="GO" id="GO:0016758">
    <property type="term" value="F:hexosyltransferase activity"/>
    <property type="evidence" value="ECO:0007669"/>
    <property type="project" value="TreeGrafter"/>
</dbReference>
<dbReference type="InterPro" id="IPR050194">
    <property type="entry name" value="Glycosyltransferase_grp1"/>
</dbReference>
<evidence type="ECO:0000259" key="1">
    <source>
        <dbReference type="Pfam" id="PF00534"/>
    </source>
</evidence>
<dbReference type="SUPFAM" id="SSF53756">
    <property type="entry name" value="UDP-Glycosyltransferase/glycogen phosphorylase"/>
    <property type="match status" value="1"/>
</dbReference>
<feature type="domain" description="Glycosyl transferase family 1" evidence="1">
    <location>
        <begin position="175"/>
        <end position="338"/>
    </location>
</feature>
<dbReference type="EMBL" id="CAFBPU010000054">
    <property type="protein sequence ID" value="CAB5038449.1"/>
    <property type="molecule type" value="Genomic_DNA"/>
</dbReference>
<dbReference type="Pfam" id="PF00534">
    <property type="entry name" value="Glycos_transf_1"/>
    <property type="match status" value="1"/>
</dbReference>
<proteinExistence type="predicted"/>
<dbReference type="PANTHER" id="PTHR45947">
    <property type="entry name" value="SULFOQUINOVOSYL TRANSFERASE SQD2"/>
    <property type="match status" value="1"/>
</dbReference>
<evidence type="ECO:0000259" key="2">
    <source>
        <dbReference type="Pfam" id="PF13439"/>
    </source>
</evidence>
<dbReference type="AlphaFoldDB" id="A0A6J7SBH1"/>
<accession>A0A6J7SBH1</accession>
<dbReference type="InterPro" id="IPR028098">
    <property type="entry name" value="Glyco_trans_4-like_N"/>
</dbReference>
<sequence length="359" mass="38339">MSARDVERLHVAGLGEISTPGGLNSVVLNLSAAQLSLGLASVVLDSPATRAKGELRLVGQGPASPPATMSDGWVAEYHFAQGFRALRRLLPPTERTVFHFHGPWFSEGRAMGQSRARVVGKWLTEVLTYRAMPVLTTHSAAFAVVLHESFRVSTDRIHLVYPGVDCIQFQPGPSESARQRLGLPAGARLVGSLRRLIPRMGLDLAIEAIASRPDDILVIAGDGPERVPLAGLAANIGVSDRVKFLGRLDQDQVPDFYRAMDIVVVPSRSLEGFGLVVLEAMACGTPVIAARSGGLPEALGPWADTMSFPVGDVLALASLLAESENSGPTRTEVRAHAESMSWSRTAAEMEAVIAHKYSV</sequence>
<feature type="domain" description="Glycosyltransferase subfamily 4-like N-terminal" evidence="2">
    <location>
        <begin position="83"/>
        <end position="166"/>
    </location>
</feature>
<protein>
    <submittedName>
        <fullName evidence="3">Unannotated protein</fullName>
    </submittedName>
</protein>
<dbReference type="Gene3D" id="3.40.50.2000">
    <property type="entry name" value="Glycogen Phosphorylase B"/>
    <property type="match status" value="2"/>
</dbReference>
<dbReference type="CDD" id="cd03801">
    <property type="entry name" value="GT4_PimA-like"/>
    <property type="match status" value="1"/>
</dbReference>